<comment type="caution">
    <text evidence="5">The sequence shown here is derived from an EMBL/GenBank/DDBJ whole genome shotgun (WGS) entry which is preliminary data.</text>
</comment>
<dbReference type="GO" id="GO:0008999">
    <property type="term" value="F:protein-N-terminal-alanine acetyltransferase activity"/>
    <property type="evidence" value="ECO:0007669"/>
    <property type="project" value="TreeGrafter"/>
</dbReference>
<evidence type="ECO:0000313" key="5">
    <source>
        <dbReference type="EMBL" id="KIH96437.1"/>
    </source>
</evidence>
<evidence type="ECO:0000256" key="2">
    <source>
        <dbReference type="ARBA" id="ARBA00023315"/>
    </source>
</evidence>
<dbReference type="InterPro" id="IPR016181">
    <property type="entry name" value="Acyl_CoA_acyltransferase"/>
</dbReference>
<dbReference type="AlphaFoldDB" id="A0A0C2JHF9"/>
<feature type="domain" description="N-acetyltransferase" evidence="4">
    <location>
        <begin position="2"/>
        <end position="171"/>
    </location>
</feature>
<dbReference type="PANTHER" id="PTHR43792">
    <property type="entry name" value="GNAT FAMILY, PUTATIVE (AFU_ORTHOLOGUE AFUA_3G00765)-RELATED-RELATED"/>
    <property type="match status" value="1"/>
</dbReference>
<dbReference type="Proteomes" id="UP000031675">
    <property type="component" value="Unassembled WGS sequence"/>
</dbReference>
<keyword evidence="1" id="KW-0808">Transferase</keyword>
<evidence type="ECO:0000259" key="4">
    <source>
        <dbReference type="PROSITE" id="PS51186"/>
    </source>
</evidence>
<proteinExistence type="inferred from homology"/>
<dbReference type="Gene3D" id="3.40.630.30">
    <property type="match status" value="1"/>
</dbReference>
<evidence type="ECO:0000313" key="6">
    <source>
        <dbReference type="Proteomes" id="UP000031675"/>
    </source>
</evidence>
<dbReference type="PANTHER" id="PTHR43792:SF8">
    <property type="entry name" value="[RIBOSOMAL PROTEIN US5]-ALANINE N-ACETYLTRANSFERASE"/>
    <property type="match status" value="1"/>
</dbReference>
<keyword evidence="2" id="KW-0012">Acyltransferase</keyword>
<dbReference type="SUPFAM" id="SSF55729">
    <property type="entry name" value="Acyl-CoA N-acyltransferases (Nat)"/>
    <property type="match status" value="1"/>
</dbReference>
<organism evidence="5 6">
    <name type="scientific">Streptomonospora alba</name>
    <dbReference type="NCBI Taxonomy" id="183763"/>
    <lineage>
        <taxon>Bacteria</taxon>
        <taxon>Bacillati</taxon>
        <taxon>Actinomycetota</taxon>
        <taxon>Actinomycetes</taxon>
        <taxon>Streptosporangiales</taxon>
        <taxon>Nocardiopsidaceae</taxon>
        <taxon>Streptomonospora</taxon>
    </lineage>
</organism>
<dbReference type="InterPro" id="IPR000182">
    <property type="entry name" value="GNAT_dom"/>
</dbReference>
<dbReference type="EMBL" id="JROO01000067">
    <property type="protein sequence ID" value="KIH96437.1"/>
    <property type="molecule type" value="Genomic_DNA"/>
</dbReference>
<dbReference type="GO" id="GO:0005737">
    <property type="term" value="C:cytoplasm"/>
    <property type="evidence" value="ECO:0007669"/>
    <property type="project" value="TreeGrafter"/>
</dbReference>
<comment type="similarity">
    <text evidence="3">Belongs to the acetyltransferase family. RimJ subfamily.</text>
</comment>
<dbReference type="RefSeq" id="WP_040276855.1">
    <property type="nucleotide sequence ID" value="NZ_JROO01000067.1"/>
</dbReference>
<evidence type="ECO:0000256" key="1">
    <source>
        <dbReference type="ARBA" id="ARBA00022679"/>
    </source>
</evidence>
<protein>
    <recommendedName>
        <fullName evidence="4">N-acetyltransferase domain-containing protein</fullName>
    </recommendedName>
</protein>
<dbReference type="PROSITE" id="PS51186">
    <property type="entry name" value="GNAT"/>
    <property type="match status" value="1"/>
</dbReference>
<name>A0A0C2JHF9_9ACTN</name>
<keyword evidence="6" id="KW-1185">Reference proteome</keyword>
<sequence length="173" mass="19223">MPTTRLVTPEDAPELAELLRRNRTFLAPWEPERDDAYFTAATQRVLLERALAEHAGDRMLPLAVLDDADRIAGRITVNDIVRGAFLSAAIGYWVAESHNGRGLATKAVAETLQTAFTDLGLHRLQAATLPHNTASQRVLLRNGFTAFGRAPQYLRIAGEWQEHILYQALNPEP</sequence>
<dbReference type="OrthoDB" id="5242221at2"/>
<dbReference type="STRING" id="183763.LP52_24885"/>
<reference evidence="6" key="1">
    <citation type="journal article" date="2015" name="Chem. Biol.">
        <title>Structure, bioactivity, and resistance mechanism of streptomonomicin, an unusual lasso Peptide from an understudied halophilic actinomycete.</title>
        <authorList>
            <person name="Metelev M."/>
            <person name="Tietz J.I."/>
            <person name="Melby J.O."/>
            <person name="Blair P.M."/>
            <person name="Zhu L."/>
            <person name="Livnat I."/>
            <person name="Severinov K."/>
            <person name="Mitchell D.A."/>
        </authorList>
    </citation>
    <scope>NUCLEOTIDE SEQUENCE [LARGE SCALE GENOMIC DNA]</scope>
    <source>
        <strain evidence="6">YIM 90003</strain>
    </source>
</reference>
<dbReference type="Pfam" id="PF13302">
    <property type="entry name" value="Acetyltransf_3"/>
    <property type="match status" value="1"/>
</dbReference>
<accession>A0A0C2JHF9</accession>
<evidence type="ECO:0000256" key="3">
    <source>
        <dbReference type="ARBA" id="ARBA00038502"/>
    </source>
</evidence>
<gene>
    <name evidence="5" type="ORF">LP52_24885</name>
</gene>
<dbReference type="InterPro" id="IPR051531">
    <property type="entry name" value="N-acetyltransferase"/>
</dbReference>